<protein>
    <submittedName>
        <fullName evidence="2">Uncharacterized protein</fullName>
    </submittedName>
</protein>
<reference evidence="2" key="1">
    <citation type="submission" date="2014-09" db="EMBL/GenBank/DDBJ databases">
        <authorList>
            <person name="Magalhaes I.L.F."/>
            <person name="Oliveira U."/>
            <person name="Santos F.R."/>
            <person name="Vidigal T.H.D.A."/>
            <person name="Brescovit A.D."/>
            <person name="Santos A.J."/>
        </authorList>
    </citation>
    <scope>NUCLEOTIDE SEQUENCE</scope>
    <source>
        <tissue evidence="2">Shoot tissue taken approximately 20 cm above the soil surface</tissue>
    </source>
</reference>
<evidence type="ECO:0000256" key="1">
    <source>
        <dbReference type="SAM" id="MobiDB-lite"/>
    </source>
</evidence>
<accession>A0A0A9BC66</accession>
<feature type="region of interest" description="Disordered" evidence="1">
    <location>
        <begin position="1"/>
        <end position="43"/>
    </location>
</feature>
<evidence type="ECO:0000313" key="2">
    <source>
        <dbReference type="EMBL" id="JAD56897.1"/>
    </source>
</evidence>
<feature type="region of interest" description="Disordered" evidence="1">
    <location>
        <begin position="129"/>
        <end position="155"/>
    </location>
</feature>
<proteinExistence type="predicted"/>
<dbReference type="EMBL" id="GBRH01240998">
    <property type="protein sequence ID" value="JAD56897.1"/>
    <property type="molecule type" value="Transcribed_RNA"/>
</dbReference>
<organism evidence="2">
    <name type="scientific">Arundo donax</name>
    <name type="common">Giant reed</name>
    <name type="synonym">Donax arundinaceus</name>
    <dbReference type="NCBI Taxonomy" id="35708"/>
    <lineage>
        <taxon>Eukaryota</taxon>
        <taxon>Viridiplantae</taxon>
        <taxon>Streptophyta</taxon>
        <taxon>Embryophyta</taxon>
        <taxon>Tracheophyta</taxon>
        <taxon>Spermatophyta</taxon>
        <taxon>Magnoliopsida</taxon>
        <taxon>Liliopsida</taxon>
        <taxon>Poales</taxon>
        <taxon>Poaceae</taxon>
        <taxon>PACMAD clade</taxon>
        <taxon>Arundinoideae</taxon>
        <taxon>Arundineae</taxon>
        <taxon>Arundo</taxon>
    </lineage>
</organism>
<sequence length="242" mass="24863">MATAKMGSAARPLPLPAPADPPGRTWPRCPSSPAPAKAPSFPGVPRASPCIWSTPTTPSPMVGSPSSLLHCTIARNGRPHPPPSALVATPPNNSRPPTASPHRLFPDALSHRKVATAIAVIVAHSHRPSHLSAPSSAKPSAAMASPRSCGAEAPRPCRPRPLESRHHRLPCAVAAVRPNTIAAVLDTCVCVTAPPCSACTPTGSPRNDNAVREILSPSLAGDLEGANVDHLLPAPYSAPLSS</sequence>
<reference evidence="2" key="2">
    <citation type="journal article" date="2015" name="Data Brief">
        <title>Shoot transcriptome of the giant reed, Arundo donax.</title>
        <authorList>
            <person name="Barrero R.A."/>
            <person name="Guerrero F.D."/>
            <person name="Moolhuijzen P."/>
            <person name="Goolsby J.A."/>
            <person name="Tidwell J."/>
            <person name="Bellgard S.E."/>
            <person name="Bellgard M.I."/>
        </authorList>
    </citation>
    <scope>NUCLEOTIDE SEQUENCE</scope>
    <source>
        <tissue evidence="2">Shoot tissue taken approximately 20 cm above the soil surface</tissue>
    </source>
</reference>
<dbReference type="AlphaFoldDB" id="A0A0A9BC66"/>
<feature type="compositionally biased region" description="Low complexity" evidence="1">
    <location>
        <begin position="130"/>
        <end position="148"/>
    </location>
</feature>
<name>A0A0A9BC66_ARUDO</name>
<feature type="region of interest" description="Disordered" evidence="1">
    <location>
        <begin position="74"/>
        <end position="99"/>
    </location>
</feature>